<keyword evidence="3" id="KW-1185">Reference proteome</keyword>
<dbReference type="EMBL" id="SRLO01001207">
    <property type="protein sequence ID" value="TNN40223.1"/>
    <property type="molecule type" value="Genomic_DNA"/>
</dbReference>
<name>A0A4Z2FHH4_9TELE</name>
<accession>A0A4Z2FHH4</accession>
<dbReference type="AlphaFoldDB" id="A0A4Z2FHH4"/>
<proteinExistence type="predicted"/>
<evidence type="ECO:0000313" key="2">
    <source>
        <dbReference type="EMBL" id="TNN40223.1"/>
    </source>
</evidence>
<protein>
    <submittedName>
        <fullName evidence="2">Uncharacterized protein</fullName>
    </submittedName>
</protein>
<gene>
    <name evidence="2" type="ORF">EYF80_049597</name>
</gene>
<organism evidence="2 3">
    <name type="scientific">Liparis tanakae</name>
    <name type="common">Tanaka's snailfish</name>
    <dbReference type="NCBI Taxonomy" id="230148"/>
    <lineage>
        <taxon>Eukaryota</taxon>
        <taxon>Metazoa</taxon>
        <taxon>Chordata</taxon>
        <taxon>Craniata</taxon>
        <taxon>Vertebrata</taxon>
        <taxon>Euteleostomi</taxon>
        <taxon>Actinopterygii</taxon>
        <taxon>Neopterygii</taxon>
        <taxon>Teleostei</taxon>
        <taxon>Neoteleostei</taxon>
        <taxon>Acanthomorphata</taxon>
        <taxon>Eupercaria</taxon>
        <taxon>Perciformes</taxon>
        <taxon>Cottioidei</taxon>
        <taxon>Cottales</taxon>
        <taxon>Liparidae</taxon>
        <taxon>Liparis</taxon>
    </lineage>
</organism>
<sequence>MVRTWSFTSSEKPSANVVGHVELPQVQKTSQSRGRNVLQGVVEEVQVLQQRVVPEGVGGDVGDVVVPQPEDAKPGEAEEVGGADRSKCVGGEIDHFQRGRESAARPAAWRRHGPPEAAVASGEDGIGGGETTWTTDPQLVPRPHGQLVPSWSSDHMDNWSSAGPQTPWTTGPQLVLRPHGQLVLSWSSDPMDNWSSLIL</sequence>
<feature type="region of interest" description="Disordered" evidence="1">
    <location>
        <begin position="68"/>
        <end position="142"/>
    </location>
</feature>
<reference evidence="2 3" key="1">
    <citation type="submission" date="2019-03" db="EMBL/GenBank/DDBJ databases">
        <title>First draft genome of Liparis tanakae, snailfish: a comprehensive survey of snailfish specific genes.</title>
        <authorList>
            <person name="Kim W."/>
            <person name="Song I."/>
            <person name="Jeong J.-H."/>
            <person name="Kim D."/>
            <person name="Kim S."/>
            <person name="Ryu S."/>
            <person name="Song J.Y."/>
            <person name="Lee S.K."/>
        </authorList>
    </citation>
    <scope>NUCLEOTIDE SEQUENCE [LARGE SCALE GENOMIC DNA]</scope>
    <source>
        <tissue evidence="2">Muscle</tissue>
    </source>
</reference>
<evidence type="ECO:0000313" key="3">
    <source>
        <dbReference type="Proteomes" id="UP000314294"/>
    </source>
</evidence>
<dbReference type="Proteomes" id="UP000314294">
    <property type="component" value="Unassembled WGS sequence"/>
</dbReference>
<feature type="compositionally biased region" description="Basic and acidic residues" evidence="1">
    <location>
        <begin position="70"/>
        <end position="103"/>
    </location>
</feature>
<comment type="caution">
    <text evidence="2">The sequence shown here is derived from an EMBL/GenBank/DDBJ whole genome shotgun (WGS) entry which is preliminary data.</text>
</comment>
<evidence type="ECO:0000256" key="1">
    <source>
        <dbReference type="SAM" id="MobiDB-lite"/>
    </source>
</evidence>